<keyword evidence="1" id="KW-0812">Transmembrane</keyword>
<name>A0A426XV07_ENSVE</name>
<proteinExistence type="predicted"/>
<evidence type="ECO:0000259" key="2">
    <source>
        <dbReference type="Pfam" id="PF07970"/>
    </source>
</evidence>
<protein>
    <recommendedName>
        <fullName evidence="2">Endoplasmic reticulum vesicle transporter C-terminal domain-containing protein</fullName>
    </recommendedName>
</protein>
<keyword evidence="1" id="KW-1133">Transmembrane helix</keyword>
<reference evidence="3 4" key="1">
    <citation type="journal article" date="2014" name="Agronomy (Basel)">
        <title>A Draft Genome Sequence for Ensete ventricosum, the Drought-Tolerant Tree Against Hunger.</title>
        <authorList>
            <person name="Harrison J."/>
            <person name="Moore K.A."/>
            <person name="Paszkiewicz K."/>
            <person name="Jones T."/>
            <person name="Grant M."/>
            <person name="Ambacheew D."/>
            <person name="Muzemil S."/>
            <person name="Studholme D.J."/>
        </authorList>
    </citation>
    <scope>NUCLEOTIDE SEQUENCE [LARGE SCALE GENOMIC DNA]</scope>
</reference>
<keyword evidence="1" id="KW-0472">Membrane</keyword>
<accession>A0A426XV07</accession>
<dbReference type="EMBL" id="AMZH03017245">
    <property type="protein sequence ID" value="RRT43319.1"/>
    <property type="molecule type" value="Genomic_DNA"/>
</dbReference>
<feature type="non-terminal residue" evidence="3">
    <location>
        <position position="1"/>
    </location>
</feature>
<feature type="transmembrane region" description="Helical" evidence="1">
    <location>
        <begin position="51"/>
        <end position="73"/>
    </location>
</feature>
<dbReference type="Proteomes" id="UP000287651">
    <property type="component" value="Unassembled WGS sequence"/>
</dbReference>
<feature type="domain" description="Endoplasmic reticulum vesicle transporter C-terminal" evidence="2">
    <location>
        <begin position="3"/>
        <end position="34"/>
    </location>
</feature>
<dbReference type="InterPro" id="IPR012936">
    <property type="entry name" value="Erv_C"/>
</dbReference>
<gene>
    <name evidence="3" type="ORF">B296_00011743</name>
</gene>
<evidence type="ECO:0000256" key="1">
    <source>
        <dbReference type="SAM" id="Phobius"/>
    </source>
</evidence>
<dbReference type="Pfam" id="PF07970">
    <property type="entry name" value="COPIIcoated_ERV"/>
    <property type="match status" value="1"/>
</dbReference>
<sequence length="89" mass="10032">SDEDCCNSCEEVREAYRKKGWGLSDPEIIDQVVPTVYTDIRDHTIQSNQVILVPAKVVFGVFTVSGILDSFIYHGQRAIKKKIEIGKFS</sequence>
<dbReference type="AlphaFoldDB" id="A0A426XV07"/>
<evidence type="ECO:0000313" key="3">
    <source>
        <dbReference type="EMBL" id="RRT43319.1"/>
    </source>
</evidence>
<organism evidence="3 4">
    <name type="scientific">Ensete ventricosum</name>
    <name type="common">Abyssinian banana</name>
    <name type="synonym">Musa ensete</name>
    <dbReference type="NCBI Taxonomy" id="4639"/>
    <lineage>
        <taxon>Eukaryota</taxon>
        <taxon>Viridiplantae</taxon>
        <taxon>Streptophyta</taxon>
        <taxon>Embryophyta</taxon>
        <taxon>Tracheophyta</taxon>
        <taxon>Spermatophyta</taxon>
        <taxon>Magnoliopsida</taxon>
        <taxon>Liliopsida</taxon>
        <taxon>Zingiberales</taxon>
        <taxon>Musaceae</taxon>
        <taxon>Ensete</taxon>
    </lineage>
</organism>
<comment type="caution">
    <text evidence="3">The sequence shown here is derived from an EMBL/GenBank/DDBJ whole genome shotgun (WGS) entry which is preliminary data.</text>
</comment>
<evidence type="ECO:0000313" key="4">
    <source>
        <dbReference type="Proteomes" id="UP000287651"/>
    </source>
</evidence>